<keyword evidence="3" id="KW-1185">Reference proteome</keyword>
<reference evidence="2" key="1">
    <citation type="submission" date="2021-10" db="EMBL/GenBank/DDBJ databases">
        <title>Melipona bicolor Genome sequencing and assembly.</title>
        <authorList>
            <person name="Araujo N.S."/>
            <person name="Arias M.C."/>
        </authorList>
    </citation>
    <scope>NUCLEOTIDE SEQUENCE</scope>
    <source>
        <strain evidence="2">USP_2M_L1-L4_2017</strain>
        <tissue evidence="2">Whole body</tissue>
    </source>
</reference>
<dbReference type="AlphaFoldDB" id="A0AA40FJZ4"/>
<protein>
    <submittedName>
        <fullName evidence="2">Uncharacterized protein</fullName>
    </submittedName>
</protein>
<feature type="compositionally biased region" description="Polar residues" evidence="1">
    <location>
        <begin position="32"/>
        <end position="46"/>
    </location>
</feature>
<sequence>MIPWTFLAYIAAHYVIESKRTQRDGALALDGTTGNNGSRCGTQSQRPPFRQRKRNVPKATLLSDQAPLKSPILPIADTAHQRVLVAVAGRGAGRLDGGGGHPCVPAAGLAALPRRGATVQPARPTSLGAAPLNFCPTGERFAAA</sequence>
<proteinExistence type="predicted"/>
<accession>A0AA40FJZ4</accession>
<dbReference type="Proteomes" id="UP001177670">
    <property type="component" value="Unassembled WGS sequence"/>
</dbReference>
<dbReference type="EMBL" id="JAHYIQ010000031">
    <property type="protein sequence ID" value="KAK1120514.1"/>
    <property type="molecule type" value="Genomic_DNA"/>
</dbReference>
<comment type="caution">
    <text evidence="2">The sequence shown here is derived from an EMBL/GenBank/DDBJ whole genome shotgun (WGS) entry which is preliminary data.</text>
</comment>
<gene>
    <name evidence="2" type="ORF">K0M31_012493</name>
</gene>
<organism evidence="2 3">
    <name type="scientific">Melipona bicolor</name>
    <dbReference type="NCBI Taxonomy" id="60889"/>
    <lineage>
        <taxon>Eukaryota</taxon>
        <taxon>Metazoa</taxon>
        <taxon>Ecdysozoa</taxon>
        <taxon>Arthropoda</taxon>
        <taxon>Hexapoda</taxon>
        <taxon>Insecta</taxon>
        <taxon>Pterygota</taxon>
        <taxon>Neoptera</taxon>
        <taxon>Endopterygota</taxon>
        <taxon>Hymenoptera</taxon>
        <taxon>Apocrita</taxon>
        <taxon>Aculeata</taxon>
        <taxon>Apoidea</taxon>
        <taxon>Anthophila</taxon>
        <taxon>Apidae</taxon>
        <taxon>Melipona</taxon>
    </lineage>
</organism>
<name>A0AA40FJZ4_9HYME</name>
<evidence type="ECO:0000313" key="2">
    <source>
        <dbReference type="EMBL" id="KAK1120514.1"/>
    </source>
</evidence>
<evidence type="ECO:0000313" key="3">
    <source>
        <dbReference type="Proteomes" id="UP001177670"/>
    </source>
</evidence>
<evidence type="ECO:0000256" key="1">
    <source>
        <dbReference type="SAM" id="MobiDB-lite"/>
    </source>
</evidence>
<feature type="region of interest" description="Disordered" evidence="1">
    <location>
        <begin position="28"/>
        <end position="58"/>
    </location>
</feature>